<comment type="caution">
    <text evidence="2">The sequence shown here is derived from an EMBL/GenBank/DDBJ whole genome shotgun (WGS) entry which is preliminary data.</text>
</comment>
<reference evidence="2" key="1">
    <citation type="journal article" date="2023" name="IScience">
        <title>Live-bearing cockroach genome reveals convergent evolutionary mechanisms linked to viviparity in insects and beyond.</title>
        <authorList>
            <person name="Fouks B."/>
            <person name="Harrison M.C."/>
            <person name="Mikhailova A.A."/>
            <person name="Marchal E."/>
            <person name="English S."/>
            <person name="Carruthers M."/>
            <person name="Jennings E.C."/>
            <person name="Chiamaka E.L."/>
            <person name="Frigard R.A."/>
            <person name="Pippel M."/>
            <person name="Attardo G.M."/>
            <person name="Benoit J.B."/>
            <person name="Bornberg-Bauer E."/>
            <person name="Tobe S.S."/>
        </authorList>
    </citation>
    <scope>NUCLEOTIDE SEQUENCE</scope>
    <source>
        <strain evidence="2">Stay&amp;Tobe</strain>
    </source>
</reference>
<feature type="transmembrane region" description="Helical" evidence="1">
    <location>
        <begin position="6"/>
        <end position="33"/>
    </location>
</feature>
<keyword evidence="1" id="KW-1133">Transmembrane helix</keyword>
<organism evidence="2 3">
    <name type="scientific">Diploptera punctata</name>
    <name type="common">Pacific beetle cockroach</name>
    <dbReference type="NCBI Taxonomy" id="6984"/>
    <lineage>
        <taxon>Eukaryota</taxon>
        <taxon>Metazoa</taxon>
        <taxon>Ecdysozoa</taxon>
        <taxon>Arthropoda</taxon>
        <taxon>Hexapoda</taxon>
        <taxon>Insecta</taxon>
        <taxon>Pterygota</taxon>
        <taxon>Neoptera</taxon>
        <taxon>Polyneoptera</taxon>
        <taxon>Dictyoptera</taxon>
        <taxon>Blattodea</taxon>
        <taxon>Blaberoidea</taxon>
        <taxon>Blaberidae</taxon>
        <taxon>Diplopterinae</taxon>
        <taxon>Diploptera</taxon>
    </lineage>
</organism>
<gene>
    <name evidence="2" type="ORF">L9F63_000598</name>
</gene>
<evidence type="ECO:0000313" key="2">
    <source>
        <dbReference type="EMBL" id="KAJ9601247.1"/>
    </source>
</evidence>
<feature type="non-terminal residue" evidence="2">
    <location>
        <position position="1"/>
    </location>
</feature>
<dbReference type="AlphaFoldDB" id="A0AAD8AN12"/>
<dbReference type="Proteomes" id="UP001233999">
    <property type="component" value="Unassembled WGS sequence"/>
</dbReference>
<keyword evidence="1" id="KW-0812">Transmembrane</keyword>
<protein>
    <submittedName>
        <fullName evidence="2">Uncharacterized protein</fullName>
    </submittedName>
</protein>
<feature type="non-terminal residue" evidence="2">
    <location>
        <position position="117"/>
    </location>
</feature>
<evidence type="ECO:0000256" key="1">
    <source>
        <dbReference type="SAM" id="Phobius"/>
    </source>
</evidence>
<proteinExistence type="predicted"/>
<feature type="transmembrane region" description="Helical" evidence="1">
    <location>
        <begin position="68"/>
        <end position="87"/>
    </location>
</feature>
<name>A0AAD8AN12_DIPPU</name>
<sequence length="117" mass="14017">PYLKSCFLLVFMECCYQIQPFWLLYTLFFLGFLRNESQYLYIKSANSFIASELFQHVLVYRASRTKRLLWAIPDGFTFLIILITTSFHNSAYFESYGVYFGYLQLKHVLKVFVSWLK</sequence>
<evidence type="ECO:0000313" key="3">
    <source>
        <dbReference type="Proteomes" id="UP001233999"/>
    </source>
</evidence>
<dbReference type="EMBL" id="JASPKZ010000026">
    <property type="protein sequence ID" value="KAJ9601247.1"/>
    <property type="molecule type" value="Genomic_DNA"/>
</dbReference>
<keyword evidence="3" id="KW-1185">Reference proteome</keyword>
<reference evidence="2" key="2">
    <citation type="submission" date="2023-05" db="EMBL/GenBank/DDBJ databases">
        <authorList>
            <person name="Fouks B."/>
        </authorList>
    </citation>
    <scope>NUCLEOTIDE SEQUENCE</scope>
    <source>
        <strain evidence="2">Stay&amp;Tobe</strain>
        <tissue evidence="2">Testes</tissue>
    </source>
</reference>
<accession>A0AAD8AN12</accession>
<keyword evidence="1" id="KW-0472">Membrane</keyword>